<evidence type="ECO:0000313" key="2">
    <source>
        <dbReference type="Proteomes" id="UP000289152"/>
    </source>
</evidence>
<protein>
    <submittedName>
        <fullName evidence="1">Uncharacterized protein</fullName>
    </submittedName>
</protein>
<comment type="caution">
    <text evidence="1">The sequence shown here is derived from an EMBL/GenBank/DDBJ whole genome shotgun (WGS) entry which is preliminary data.</text>
</comment>
<gene>
    <name evidence="1" type="ORF">M231_03937</name>
</gene>
<dbReference type="EMBL" id="SDIL01000042">
    <property type="protein sequence ID" value="RXK38761.1"/>
    <property type="molecule type" value="Genomic_DNA"/>
</dbReference>
<dbReference type="Proteomes" id="UP000289152">
    <property type="component" value="Unassembled WGS sequence"/>
</dbReference>
<name>A0A4Q1BLT0_TREME</name>
<accession>A0A4Q1BLT0</accession>
<organism evidence="1 2">
    <name type="scientific">Tremella mesenterica</name>
    <name type="common">Jelly fungus</name>
    <dbReference type="NCBI Taxonomy" id="5217"/>
    <lineage>
        <taxon>Eukaryota</taxon>
        <taxon>Fungi</taxon>
        <taxon>Dikarya</taxon>
        <taxon>Basidiomycota</taxon>
        <taxon>Agaricomycotina</taxon>
        <taxon>Tremellomycetes</taxon>
        <taxon>Tremellales</taxon>
        <taxon>Tremellaceae</taxon>
        <taxon>Tremella</taxon>
    </lineage>
</organism>
<dbReference type="VEuPathDB" id="FungiDB:TREMEDRAFT_64824"/>
<reference evidence="1 2" key="1">
    <citation type="submission" date="2016-06" db="EMBL/GenBank/DDBJ databases">
        <title>Evolution of pathogenesis and genome organization in the Tremellales.</title>
        <authorList>
            <person name="Cuomo C."/>
            <person name="Litvintseva A."/>
            <person name="Heitman J."/>
            <person name="Chen Y."/>
            <person name="Sun S."/>
            <person name="Springer D."/>
            <person name="Dromer F."/>
            <person name="Young S."/>
            <person name="Zeng Q."/>
            <person name="Chapman S."/>
            <person name="Gujja S."/>
            <person name="Saif S."/>
            <person name="Birren B."/>
        </authorList>
    </citation>
    <scope>NUCLEOTIDE SEQUENCE [LARGE SCALE GENOMIC DNA]</scope>
    <source>
        <strain evidence="1 2">ATCC 28783</strain>
    </source>
</reference>
<dbReference type="AlphaFoldDB" id="A0A4Q1BLT0"/>
<proteinExistence type="predicted"/>
<dbReference type="InParanoid" id="A0A4Q1BLT0"/>
<sequence>MSSVSSEHSDPADWDDVDWYGLDGDDVDWDDELGGVFGARPIPHEGDANTMPLDIDALMELACQEVLKMPSREGQLTESELLLLKTYTGYQAGQAIRTAKEKMDHVDELESDFSYDSDTSSNNSVRLTSEDLKTLLLKSGRIFRDLAGEVMKDPTRGSSFSSEELNRLRAIDEEGGAVKVSAMLGLVASVEALCLRVRHMSGDDHTRETRSWRGITGVTLVRAFEAERWPLAARLTLQLKEDYEKLRFEDVTGVLIDALKVRSLADALGERTRPEEDASSSEEEW</sequence>
<evidence type="ECO:0000313" key="1">
    <source>
        <dbReference type="EMBL" id="RXK38761.1"/>
    </source>
</evidence>
<keyword evidence="2" id="KW-1185">Reference proteome</keyword>